<dbReference type="Pfam" id="PF12937">
    <property type="entry name" value="F-box-like"/>
    <property type="match status" value="1"/>
</dbReference>
<name>A0A197JBF3_9FUNG</name>
<dbReference type="SUPFAM" id="SSF81383">
    <property type="entry name" value="F-box domain"/>
    <property type="match status" value="1"/>
</dbReference>
<dbReference type="InterPro" id="IPR036047">
    <property type="entry name" value="F-box-like_dom_sf"/>
</dbReference>
<dbReference type="SMART" id="SM00256">
    <property type="entry name" value="FBOX"/>
    <property type="match status" value="1"/>
</dbReference>
<evidence type="ECO:0000313" key="2">
    <source>
        <dbReference type="EMBL" id="OAQ22435.1"/>
    </source>
</evidence>
<feature type="domain" description="F-box" evidence="1">
    <location>
        <begin position="19"/>
        <end position="59"/>
    </location>
</feature>
<dbReference type="EMBL" id="KV442165">
    <property type="protein sequence ID" value="OAQ22435.1"/>
    <property type="molecule type" value="Genomic_DNA"/>
</dbReference>
<dbReference type="OrthoDB" id="2404831at2759"/>
<proteinExistence type="predicted"/>
<dbReference type="Gene3D" id="1.20.1280.50">
    <property type="match status" value="1"/>
</dbReference>
<dbReference type="Proteomes" id="UP000078512">
    <property type="component" value="Unassembled WGS sequence"/>
</dbReference>
<dbReference type="PROSITE" id="PS50181">
    <property type="entry name" value="FBOX"/>
    <property type="match status" value="1"/>
</dbReference>
<accession>A0A197JBF3</accession>
<dbReference type="InterPro" id="IPR001810">
    <property type="entry name" value="F-box_dom"/>
</dbReference>
<keyword evidence="3" id="KW-1185">Reference proteome</keyword>
<evidence type="ECO:0000313" key="3">
    <source>
        <dbReference type="Proteomes" id="UP000078512"/>
    </source>
</evidence>
<dbReference type="AlphaFoldDB" id="A0A197JBF3"/>
<evidence type="ECO:0000259" key="1">
    <source>
        <dbReference type="PROSITE" id="PS50181"/>
    </source>
</evidence>
<organism evidence="2 3">
    <name type="scientific">Linnemannia elongata AG-77</name>
    <dbReference type="NCBI Taxonomy" id="1314771"/>
    <lineage>
        <taxon>Eukaryota</taxon>
        <taxon>Fungi</taxon>
        <taxon>Fungi incertae sedis</taxon>
        <taxon>Mucoromycota</taxon>
        <taxon>Mortierellomycotina</taxon>
        <taxon>Mortierellomycetes</taxon>
        <taxon>Mortierellales</taxon>
        <taxon>Mortierellaceae</taxon>
        <taxon>Linnemannia</taxon>
    </lineage>
</organism>
<gene>
    <name evidence="2" type="ORF">K457DRAFT_889558</name>
</gene>
<protein>
    <recommendedName>
        <fullName evidence="1">F-box domain-containing protein</fullName>
    </recommendedName>
</protein>
<sequence length="239" mass="27798">MKPKTLIPVRPRGQAHKLIPVKVWEHILRYLYPSQLSRVSMVNKNFCAIVSSLEVWSRMFVIAYGPKAHLRTLVGVPRSKSYMMFMCSSSFHVCERCFGRTGYNAGSKFKLPLPIPVLLPKRSTDTVKYLGERFDPNFTIRMCLSCRQGHISTYEEPLPRRIENSKLNEYQLHQKYPCAQDVSGFRFHVLRTASIEETMVIQTMRQHFGGDVGITAFKESTEAYDEKTEVRIHWYQLQE</sequence>
<reference evidence="2 3" key="1">
    <citation type="submission" date="2016-05" db="EMBL/GenBank/DDBJ databases">
        <title>Genome sequencing reveals origins of a unique bacterial endosymbiosis in the earliest lineages of terrestrial Fungi.</title>
        <authorList>
            <consortium name="DOE Joint Genome Institute"/>
            <person name="Uehling J."/>
            <person name="Gryganskyi A."/>
            <person name="Hameed K."/>
            <person name="Tschaplinski T."/>
            <person name="Misztal P."/>
            <person name="Wu S."/>
            <person name="Desiro A."/>
            <person name="Vande Pol N."/>
            <person name="Du Z.-Y."/>
            <person name="Zienkiewicz A."/>
            <person name="Zienkiewicz K."/>
            <person name="Morin E."/>
            <person name="Tisserant E."/>
            <person name="Splivallo R."/>
            <person name="Hainaut M."/>
            <person name="Henrissat B."/>
            <person name="Ohm R."/>
            <person name="Kuo A."/>
            <person name="Yan J."/>
            <person name="Lipzen A."/>
            <person name="Nolan M."/>
            <person name="Labutti K."/>
            <person name="Barry K."/>
            <person name="Goldstein A."/>
            <person name="Labbe J."/>
            <person name="Schadt C."/>
            <person name="Tuskan G."/>
            <person name="Grigoriev I."/>
            <person name="Martin F."/>
            <person name="Vilgalys R."/>
            <person name="Bonito G."/>
        </authorList>
    </citation>
    <scope>NUCLEOTIDE SEQUENCE [LARGE SCALE GENOMIC DNA]</scope>
    <source>
        <strain evidence="2 3">AG-77</strain>
    </source>
</reference>